<gene>
    <name evidence="2" type="ORF">CCMP2556_LOCUS16541</name>
</gene>
<accession>A0ABP0KJ85</accession>
<feature type="region of interest" description="Disordered" evidence="1">
    <location>
        <begin position="1"/>
        <end position="22"/>
    </location>
</feature>
<feature type="region of interest" description="Disordered" evidence="1">
    <location>
        <begin position="234"/>
        <end position="317"/>
    </location>
</feature>
<protein>
    <submittedName>
        <fullName evidence="2">Uncharacterized protein</fullName>
    </submittedName>
</protein>
<proteinExistence type="predicted"/>
<reference evidence="2 3" key="1">
    <citation type="submission" date="2024-02" db="EMBL/GenBank/DDBJ databases">
        <authorList>
            <person name="Chen Y."/>
            <person name="Shah S."/>
            <person name="Dougan E. K."/>
            <person name="Thang M."/>
            <person name="Chan C."/>
        </authorList>
    </citation>
    <scope>NUCLEOTIDE SEQUENCE [LARGE SCALE GENOMIC DNA]</scope>
</reference>
<feature type="compositionally biased region" description="Low complexity" evidence="1">
    <location>
        <begin position="81"/>
        <end position="106"/>
    </location>
</feature>
<feature type="region of interest" description="Disordered" evidence="1">
    <location>
        <begin position="138"/>
        <end position="221"/>
    </location>
</feature>
<feature type="compositionally biased region" description="Basic and acidic residues" evidence="1">
    <location>
        <begin position="197"/>
        <end position="221"/>
    </location>
</feature>
<evidence type="ECO:0000313" key="3">
    <source>
        <dbReference type="Proteomes" id="UP001642484"/>
    </source>
</evidence>
<keyword evidence="3" id="KW-1185">Reference proteome</keyword>
<dbReference type="Proteomes" id="UP001642484">
    <property type="component" value="Unassembled WGS sequence"/>
</dbReference>
<dbReference type="EMBL" id="CAXAMN010008890">
    <property type="protein sequence ID" value="CAK9026892.1"/>
    <property type="molecule type" value="Genomic_DNA"/>
</dbReference>
<feature type="compositionally biased region" description="Basic and acidic residues" evidence="1">
    <location>
        <begin position="170"/>
        <end position="187"/>
    </location>
</feature>
<feature type="region of interest" description="Disordered" evidence="1">
    <location>
        <begin position="45"/>
        <end position="117"/>
    </location>
</feature>
<sequence length="317" mass="33682">MEKSVKAAQAACLRGSDRGAGARLKSLQVEAAALRQQALQAEAVALEEPDVARNAEAVPEPPPAPEEDAPEDAAPAPAPAAPVEALPTPAAPVEAAAADVAPGSAVEARRSPRSGSSSLRLALESLVQQEDDDVQLAANLQRVLSESSPPTSPEKVVQKTTLSHSPGQPKEPKAKAAGPKKEAKKPQAQELEAPAEASKKVERKASPRPTLDPDQRPAWDDRFYVVEAPKVRRCSALEEEEHLAKDEVPSSARKSRSPRKEASAPVPSSAPKRSFKPKAQEKAKPAQPKTGVPKASPRPVKTVENFEADRHRRQASR</sequence>
<evidence type="ECO:0000313" key="2">
    <source>
        <dbReference type="EMBL" id="CAK9026892.1"/>
    </source>
</evidence>
<evidence type="ECO:0000256" key="1">
    <source>
        <dbReference type="SAM" id="MobiDB-lite"/>
    </source>
</evidence>
<name>A0ABP0KJ85_9DINO</name>
<organism evidence="2 3">
    <name type="scientific">Durusdinium trenchii</name>
    <dbReference type="NCBI Taxonomy" id="1381693"/>
    <lineage>
        <taxon>Eukaryota</taxon>
        <taxon>Sar</taxon>
        <taxon>Alveolata</taxon>
        <taxon>Dinophyceae</taxon>
        <taxon>Suessiales</taxon>
        <taxon>Symbiodiniaceae</taxon>
        <taxon>Durusdinium</taxon>
    </lineage>
</organism>
<comment type="caution">
    <text evidence="2">The sequence shown here is derived from an EMBL/GenBank/DDBJ whole genome shotgun (WGS) entry which is preliminary data.</text>
</comment>